<dbReference type="KEGG" id="schv:BRCON_0595"/>
<dbReference type="GO" id="GO:0007059">
    <property type="term" value="P:chromosome segregation"/>
    <property type="evidence" value="ECO:0007669"/>
    <property type="project" value="UniProtKB-UniRule"/>
</dbReference>
<dbReference type="GO" id="GO:0006260">
    <property type="term" value="P:DNA replication"/>
    <property type="evidence" value="ECO:0007669"/>
    <property type="project" value="UniProtKB-UniRule"/>
</dbReference>
<comment type="function">
    <text evidence="2">Participates in chromosomal partition during cell division. May act via the formation of a condensin-like complex containing Smc and ScpB that pull DNA away from mid-cell into both cell halves.</text>
</comment>
<evidence type="ECO:0000313" key="3">
    <source>
        <dbReference type="EMBL" id="AXA35372.1"/>
    </source>
</evidence>
<protein>
    <recommendedName>
        <fullName evidence="1 2">Segregation and condensation protein A</fullName>
    </recommendedName>
</protein>
<dbReference type="Proteomes" id="UP000262583">
    <property type="component" value="Chromosome"/>
</dbReference>
<comment type="subcellular location">
    <subcellularLocation>
        <location evidence="2">Cytoplasm</location>
    </subcellularLocation>
    <text evidence="2">Associated with two foci at the outer edges of the nucleoid region in young cells, and at four foci within both cell halves in older cells.</text>
</comment>
<dbReference type="AlphaFoldDB" id="A0A2Z4Y3R6"/>
<dbReference type="GO" id="GO:0051301">
    <property type="term" value="P:cell division"/>
    <property type="evidence" value="ECO:0007669"/>
    <property type="project" value="UniProtKB-KW"/>
</dbReference>
<dbReference type="GO" id="GO:0005737">
    <property type="term" value="C:cytoplasm"/>
    <property type="evidence" value="ECO:0007669"/>
    <property type="project" value="UniProtKB-SubCell"/>
</dbReference>
<name>A0A2Z4Y3R6_SUMC1</name>
<dbReference type="Pfam" id="PF02616">
    <property type="entry name" value="SMC_ScpA"/>
    <property type="match status" value="1"/>
</dbReference>
<accession>A0A2Z4Y3R6</accession>
<reference evidence="3 4" key="1">
    <citation type="submission" date="2018-05" db="EMBL/GenBank/DDBJ databases">
        <title>A metagenomic window into the 2 km-deep terrestrial subsurface aquifer revealed taxonomically and functionally diverse microbial community comprising novel uncultured bacterial lineages.</title>
        <authorList>
            <person name="Kadnikov V.V."/>
            <person name="Mardanov A.V."/>
            <person name="Beletsky A.V."/>
            <person name="Banks D."/>
            <person name="Pimenov N.V."/>
            <person name="Frank Y.A."/>
            <person name="Karnachuk O.V."/>
            <person name="Ravin N.V."/>
        </authorList>
    </citation>
    <scope>NUCLEOTIDE SEQUENCE [LARGE SCALE GENOMIC DNA]</scope>
    <source>
        <strain evidence="3">BY</strain>
    </source>
</reference>
<keyword evidence="2" id="KW-0132">Cell division</keyword>
<comment type="similarity">
    <text evidence="2">Belongs to the ScpA family.</text>
</comment>
<organism evidence="3 4">
    <name type="scientific">Sumerlaea chitinivorans</name>
    <dbReference type="NCBI Taxonomy" id="2250252"/>
    <lineage>
        <taxon>Bacteria</taxon>
        <taxon>Candidatus Sumerlaeota</taxon>
        <taxon>Candidatus Sumerlaeia</taxon>
        <taxon>Candidatus Sumerlaeales</taxon>
        <taxon>Candidatus Sumerlaeaceae</taxon>
        <taxon>Candidatus Sumerlaea</taxon>
    </lineage>
</organism>
<dbReference type="EMBL" id="CP030759">
    <property type="protein sequence ID" value="AXA35372.1"/>
    <property type="molecule type" value="Genomic_DNA"/>
</dbReference>
<dbReference type="HAMAP" id="MF_01805">
    <property type="entry name" value="ScpA"/>
    <property type="match status" value="1"/>
</dbReference>
<dbReference type="Gene3D" id="6.10.250.2410">
    <property type="match status" value="1"/>
</dbReference>
<evidence type="ECO:0000256" key="2">
    <source>
        <dbReference type="HAMAP-Rule" id="MF_01805"/>
    </source>
</evidence>
<dbReference type="InterPro" id="IPR023093">
    <property type="entry name" value="ScpA-like_C"/>
</dbReference>
<proteinExistence type="inferred from homology"/>
<keyword evidence="2" id="KW-0131">Cell cycle</keyword>
<dbReference type="PANTHER" id="PTHR33969">
    <property type="entry name" value="SEGREGATION AND CONDENSATION PROTEIN A"/>
    <property type="match status" value="1"/>
</dbReference>
<dbReference type="Gene3D" id="1.10.10.580">
    <property type="entry name" value="Structural maintenance of chromosome 1. Chain E"/>
    <property type="match status" value="1"/>
</dbReference>
<dbReference type="PANTHER" id="PTHR33969:SF2">
    <property type="entry name" value="SEGREGATION AND CONDENSATION PROTEIN A"/>
    <property type="match status" value="1"/>
</dbReference>
<evidence type="ECO:0000256" key="1">
    <source>
        <dbReference type="ARBA" id="ARBA00044777"/>
    </source>
</evidence>
<sequence>MAYTIKLPVFEGPFDLLLHLVKINEMDIYDIPIAEITRQYLDYLHVMQELDLEVAGEFLVMAATLIHLKARTLLPAPPEPEEQEEELGAIMSARELMRQLVEYRKYKEAAAALREREEAAARVLYRIASVEVVPERTKELSLDVSLLYRAFARVLRYVDVQPYRPDLVEQFTVEEKIQYIEDLLRRESEIDLTKLFGRCLNKLEIITTFMAVLELTRLRRIRIVQENPFDTIRILRGPEQIEYEFSEPRHDDNAES</sequence>
<keyword evidence="2" id="KW-0963">Cytoplasm</keyword>
<gene>
    <name evidence="2" type="primary">scpA</name>
    <name evidence="3" type="ORF">BRCON_0595</name>
</gene>
<dbReference type="InterPro" id="IPR003768">
    <property type="entry name" value="ScpA"/>
</dbReference>
<keyword evidence="2" id="KW-0159">Chromosome partition</keyword>
<comment type="subunit">
    <text evidence="2">Component of a cohesin-like complex composed of ScpA, ScpB and the Smc homodimer, in which ScpA and ScpB bind to the head domain of Smc. The presence of the three proteins is required for the association of the complex with DNA.</text>
</comment>
<evidence type="ECO:0000313" key="4">
    <source>
        <dbReference type="Proteomes" id="UP000262583"/>
    </source>
</evidence>